<organism evidence="2 3">
    <name type="scientific">Heyndrickxia coagulans</name>
    <name type="common">Weizmannia coagulans</name>
    <dbReference type="NCBI Taxonomy" id="1398"/>
    <lineage>
        <taxon>Bacteria</taxon>
        <taxon>Bacillati</taxon>
        <taxon>Bacillota</taxon>
        <taxon>Bacilli</taxon>
        <taxon>Bacillales</taxon>
        <taxon>Bacillaceae</taxon>
        <taxon>Heyndrickxia</taxon>
    </lineage>
</organism>
<sequence>MDAKNTSQVIENLENQVERLDKEVYNLNSKVELLEGLLIKIIENQKISPNLLLDIDYIAVKKDLSGEERAEISFFLLKVQKEYMQEGKVPNLEEFHSGLCNVLGVTQNEKEEYPIEISKQLLQKYDKIGEFPVAKEILSKS</sequence>
<evidence type="ECO:0000256" key="1">
    <source>
        <dbReference type="SAM" id="Coils"/>
    </source>
</evidence>
<feature type="coiled-coil region" evidence="1">
    <location>
        <begin position="3"/>
        <end position="30"/>
    </location>
</feature>
<evidence type="ECO:0000313" key="3">
    <source>
        <dbReference type="Proteomes" id="UP000070376"/>
    </source>
</evidence>
<evidence type="ECO:0000313" key="2">
    <source>
        <dbReference type="EMBL" id="KWZ81408.1"/>
    </source>
</evidence>
<accession>A0A133KPF4</accession>
<keyword evidence="1" id="KW-0175">Coiled coil</keyword>
<protein>
    <submittedName>
        <fullName evidence="2">Uncharacterized protein</fullName>
    </submittedName>
</protein>
<reference evidence="3" key="1">
    <citation type="submission" date="2016-01" db="EMBL/GenBank/DDBJ databases">
        <authorList>
            <person name="Mitreva M."/>
            <person name="Pepin K.H."/>
            <person name="Mihindukulasuriya K.A."/>
            <person name="Fulton R."/>
            <person name="Fronick C."/>
            <person name="O'Laughlin M."/>
            <person name="Miner T."/>
            <person name="Herter B."/>
            <person name="Rosa B.A."/>
            <person name="Cordes M."/>
            <person name="Tomlinson C."/>
            <person name="Wollam A."/>
            <person name="Palsikar V.B."/>
            <person name="Mardis E.R."/>
            <person name="Wilson R.K."/>
        </authorList>
    </citation>
    <scope>NUCLEOTIDE SEQUENCE [LARGE SCALE GENOMIC DNA]</scope>
    <source>
        <strain evidence="3">GED7749B</strain>
    </source>
</reference>
<dbReference type="PATRIC" id="fig|1398.22.peg.2012"/>
<dbReference type="EMBL" id="LRPN01000075">
    <property type="protein sequence ID" value="KWZ81408.1"/>
    <property type="molecule type" value="Genomic_DNA"/>
</dbReference>
<dbReference type="AlphaFoldDB" id="A0A133KPF4"/>
<proteinExistence type="predicted"/>
<dbReference type="RefSeq" id="WP_017550300.1">
    <property type="nucleotide sequence ID" value="NZ_KQ955853.1"/>
</dbReference>
<comment type="caution">
    <text evidence="2">The sequence shown here is derived from an EMBL/GenBank/DDBJ whole genome shotgun (WGS) entry which is preliminary data.</text>
</comment>
<dbReference type="GeneID" id="93261184"/>
<dbReference type="Proteomes" id="UP000070376">
    <property type="component" value="Unassembled WGS sequence"/>
</dbReference>
<gene>
    <name evidence="2" type="ORF">HMPREF3213_02012</name>
</gene>
<name>A0A133KPF4_HEYCO</name>